<dbReference type="Proteomes" id="UP000189677">
    <property type="component" value="Chromosome"/>
</dbReference>
<dbReference type="EMBL" id="CP018047">
    <property type="protein sequence ID" value="AQU65086.1"/>
    <property type="molecule type" value="Genomic_DNA"/>
</dbReference>
<evidence type="ECO:0000256" key="1">
    <source>
        <dbReference type="SAM" id="MobiDB-lite"/>
    </source>
</evidence>
<evidence type="ECO:0000313" key="3">
    <source>
        <dbReference type="Proteomes" id="UP000189677"/>
    </source>
</evidence>
<sequence length="154" mass="15861">MNAHRSVRPPSRTTRGTASRAAAARRPSAGETRRGAVCPLEPGREPAPYSLRVRFTPSDIPGLTTGPTHRGTAIRAAGLVLAAHGRGYLGGHLEITSDAPARLGRIPAASERLATVRAVEDALRGGSGTVRLPLPGPWPGVTGGRAAAGTPRTD</sequence>
<name>A0A1U9QLC7_STRNV</name>
<gene>
    <name evidence="2" type="ORF">BBN63_01210</name>
</gene>
<evidence type="ECO:0000313" key="2">
    <source>
        <dbReference type="EMBL" id="AQU65086.1"/>
    </source>
</evidence>
<feature type="region of interest" description="Disordered" evidence="1">
    <location>
        <begin position="133"/>
        <end position="154"/>
    </location>
</feature>
<protein>
    <submittedName>
        <fullName evidence="2">Uncharacterized protein</fullName>
    </submittedName>
</protein>
<dbReference type="OrthoDB" id="4326871at2"/>
<organism evidence="2 3">
    <name type="scientific">Streptomyces niveus</name>
    <name type="common">Streptomyces spheroides</name>
    <dbReference type="NCBI Taxonomy" id="193462"/>
    <lineage>
        <taxon>Bacteria</taxon>
        <taxon>Bacillati</taxon>
        <taxon>Actinomycetota</taxon>
        <taxon>Actinomycetes</taxon>
        <taxon>Kitasatosporales</taxon>
        <taxon>Streptomycetaceae</taxon>
        <taxon>Streptomyces</taxon>
    </lineage>
</organism>
<feature type="region of interest" description="Disordered" evidence="1">
    <location>
        <begin position="1"/>
        <end position="49"/>
    </location>
</feature>
<proteinExistence type="predicted"/>
<accession>A0A1U9QLC7</accession>
<reference evidence="2 3" key="1">
    <citation type="submission" date="2016-11" db="EMBL/GenBank/DDBJ databases">
        <title>Complete genome sequence of Streptomyces niveus SCSIO 3406.</title>
        <authorList>
            <person name="Zhu Q."/>
            <person name="Cheng W."/>
            <person name="Song Y."/>
            <person name="Li Q."/>
            <person name="Ju J."/>
        </authorList>
    </citation>
    <scope>NUCLEOTIDE SEQUENCE [LARGE SCALE GENOMIC DNA]</scope>
    <source>
        <strain evidence="2 3">SCSIO 3406</strain>
    </source>
</reference>
<dbReference type="AlphaFoldDB" id="A0A1U9QLC7"/>
<keyword evidence="3" id="KW-1185">Reference proteome</keyword>
<feature type="compositionally biased region" description="Low complexity" evidence="1">
    <location>
        <begin position="8"/>
        <end position="30"/>
    </location>
</feature>
<dbReference type="RefSeq" id="WP_078073568.1">
    <property type="nucleotide sequence ID" value="NZ_CP018047.1"/>
</dbReference>
<dbReference type="KEGG" id="snw:BBN63_01210"/>